<evidence type="ECO:0000256" key="4">
    <source>
        <dbReference type="RuleBase" id="RU004003"/>
    </source>
</evidence>
<evidence type="ECO:0000256" key="6">
    <source>
        <dbReference type="SAM" id="SignalP"/>
    </source>
</evidence>
<dbReference type="Pfam" id="PF03958">
    <property type="entry name" value="Secretin_N"/>
    <property type="match status" value="1"/>
</dbReference>
<dbReference type="PANTHER" id="PTHR30332:SF17">
    <property type="entry name" value="TYPE IV PILIATION SYSTEM PROTEIN DR_0774-RELATED"/>
    <property type="match status" value="1"/>
</dbReference>
<dbReference type="InterPro" id="IPR004846">
    <property type="entry name" value="T2SS/T3SS_dom"/>
</dbReference>
<protein>
    <submittedName>
        <fullName evidence="9">Uncharacterized protein</fullName>
    </submittedName>
</protein>
<dbReference type="InterPro" id="IPR001775">
    <property type="entry name" value="GspD/PilQ"/>
</dbReference>
<dbReference type="EMBL" id="AP014924">
    <property type="protein sequence ID" value="BAS27236.1"/>
    <property type="molecule type" value="Genomic_DNA"/>
</dbReference>
<evidence type="ECO:0000313" key="10">
    <source>
        <dbReference type="Proteomes" id="UP000065807"/>
    </source>
</evidence>
<organism evidence="9 10">
    <name type="scientific">Limnochorda pilosa</name>
    <dbReference type="NCBI Taxonomy" id="1555112"/>
    <lineage>
        <taxon>Bacteria</taxon>
        <taxon>Bacillati</taxon>
        <taxon>Bacillota</taxon>
        <taxon>Limnochordia</taxon>
        <taxon>Limnochordales</taxon>
        <taxon>Limnochordaceae</taxon>
        <taxon>Limnochorda</taxon>
    </lineage>
</organism>
<dbReference type="Proteomes" id="UP000065807">
    <property type="component" value="Chromosome"/>
</dbReference>
<proteinExistence type="inferred from homology"/>
<dbReference type="Pfam" id="PF00263">
    <property type="entry name" value="Secretin"/>
    <property type="match status" value="1"/>
</dbReference>
<keyword evidence="10" id="KW-1185">Reference proteome</keyword>
<dbReference type="GO" id="GO:0015627">
    <property type="term" value="C:type II protein secretion system complex"/>
    <property type="evidence" value="ECO:0007669"/>
    <property type="project" value="TreeGrafter"/>
</dbReference>
<dbReference type="PROSITE" id="PS00875">
    <property type="entry name" value="T2SP_D"/>
    <property type="match status" value="1"/>
</dbReference>
<feature type="chain" id="PRO_5039646843" evidence="6">
    <location>
        <begin position="26"/>
        <end position="443"/>
    </location>
</feature>
<comment type="similarity">
    <text evidence="4">Belongs to the bacterial secretin family.</text>
</comment>
<evidence type="ECO:0000256" key="1">
    <source>
        <dbReference type="ARBA" id="ARBA00004370"/>
    </source>
</evidence>
<reference evidence="10" key="2">
    <citation type="journal article" date="2016" name="Int. J. Syst. Evol. Microbiol.">
        <title>Complete genome sequence and cell structure of Limnochorda pilosa, a Gram-negative spore-former within the phylum Firmicutes.</title>
        <authorList>
            <person name="Watanabe M."/>
            <person name="Kojima H."/>
            <person name="Fukui M."/>
        </authorList>
    </citation>
    <scope>NUCLEOTIDE SEQUENCE [LARGE SCALE GENOMIC DNA]</scope>
    <source>
        <strain evidence="10">HC45</strain>
    </source>
</reference>
<feature type="signal peptide" evidence="6">
    <location>
        <begin position="1"/>
        <end position="25"/>
    </location>
</feature>
<dbReference type="KEGG" id="lpil:LIP_1385"/>
<keyword evidence="3" id="KW-0472">Membrane</keyword>
<evidence type="ECO:0000256" key="2">
    <source>
        <dbReference type="ARBA" id="ARBA00022729"/>
    </source>
</evidence>
<feature type="domain" description="NolW-like" evidence="8">
    <location>
        <begin position="161"/>
        <end position="222"/>
    </location>
</feature>
<sequence>MRSCARRLLARATAFFVILHVLATAAGASPDFPGEALVREGVVERVTYRDRWIEIAGRGLFFYQVIWGPGRNQLTLSLPRTRPAEEPLVPTGESRYVEEAAVTVAAAEGSPWVTTQVHLLLTAGARQHGFVAPDGRRIQIALTPEPAVKPDEGSPPVGGFQAVSLRYADARDLASTLRRLVPYGDTVIQVDERLNRLILDSSLERFEDLRRLVEELDRPGDQILIDAQIVEIHADAASHLGISLSASISTRFREESQYYGTVPLPLQPFVRTPVEIMATLDLLKGEGKAQVLANPRVATVDGVPAVVRTEERFPVFVTQVSGDQSFRVKQDIVAGITLSITPRHNGDGEITTQIKTDVTSITGTTSEGYPTTSSREAETTIRVRSGETIVIGGLLERREIEHRDKIPLLGDIPYFGALFTNFRSEMKETELFIIVTPYLIGEV</sequence>
<accession>A0A0K2SJE1</accession>
<feature type="domain" description="Type II/III secretion system secretin-like" evidence="7">
    <location>
        <begin position="283"/>
        <end position="440"/>
    </location>
</feature>
<evidence type="ECO:0000259" key="7">
    <source>
        <dbReference type="Pfam" id="PF00263"/>
    </source>
</evidence>
<reference evidence="10" key="1">
    <citation type="submission" date="2015-07" db="EMBL/GenBank/DDBJ databases">
        <title>Complete genome sequence and phylogenetic analysis of Limnochorda pilosa.</title>
        <authorList>
            <person name="Watanabe M."/>
            <person name="Kojima H."/>
            <person name="Fukui M."/>
        </authorList>
    </citation>
    <scope>NUCLEOTIDE SEQUENCE [LARGE SCALE GENOMIC DNA]</scope>
    <source>
        <strain evidence="10">HC45</strain>
    </source>
</reference>
<dbReference type="GO" id="GO:0009306">
    <property type="term" value="P:protein secretion"/>
    <property type="evidence" value="ECO:0007669"/>
    <property type="project" value="InterPro"/>
</dbReference>
<dbReference type="STRING" id="1555112.LIP_1385"/>
<gene>
    <name evidence="9" type="ORF">LIP_1385</name>
</gene>
<keyword evidence="2 6" id="KW-0732">Signal</keyword>
<dbReference type="InterPro" id="IPR004845">
    <property type="entry name" value="T2SS_GspD_CS"/>
</dbReference>
<dbReference type="AlphaFoldDB" id="A0A0K2SJE1"/>
<dbReference type="PANTHER" id="PTHR30332">
    <property type="entry name" value="PROBABLE GENERAL SECRETION PATHWAY PROTEIN D"/>
    <property type="match status" value="1"/>
</dbReference>
<evidence type="ECO:0000313" key="9">
    <source>
        <dbReference type="EMBL" id="BAS27236.1"/>
    </source>
</evidence>
<dbReference type="PRINTS" id="PR00811">
    <property type="entry name" value="BCTERIALGSPD"/>
</dbReference>
<dbReference type="InterPro" id="IPR050810">
    <property type="entry name" value="Bact_Secretion_Sys_Channel"/>
</dbReference>
<comment type="subcellular location">
    <subcellularLocation>
        <location evidence="5">Cell outer membrane</location>
    </subcellularLocation>
    <subcellularLocation>
        <location evidence="1">Membrane</location>
    </subcellularLocation>
</comment>
<evidence type="ECO:0000259" key="8">
    <source>
        <dbReference type="Pfam" id="PF03958"/>
    </source>
</evidence>
<dbReference type="InterPro" id="IPR038591">
    <property type="entry name" value="NolW-like_sf"/>
</dbReference>
<evidence type="ECO:0000256" key="3">
    <source>
        <dbReference type="ARBA" id="ARBA00023136"/>
    </source>
</evidence>
<dbReference type="GO" id="GO:0009279">
    <property type="term" value="C:cell outer membrane"/>
    <property type="evidence" value="ECO:0007669"/>
    <property type="project" value="UniProtKB-SubCell"/>
</dbReference>
<dbReference type="Gene3D" id="3.30.1370.120">
    <property type="match status" value="1"/>
</dbReference>
<keyword evidence="5" id="KW-0813">Transport</keyword>
<evidence type="ECO:0000256" key="5">
    <source>
        <dbReference type="RuleBase" id="RU004004"/>
    </source>
</evidence>
<dbReference type="PRINTS" id="PR01032">
    <property type="entry name" value="PHAGEIV"/>
</dbReference>
<name>A0A0K2SJE1_LIMPI</name>
<dbReference type="InterPro" id="IPR005644">
    <property type="entry name" value="NolW-like"/>
</dbReference>